<feature type="domain" description="AMP-binding enzyme C-terminal" evidence="6">
    <location>
        <begin position="442"/>
        <end position="517"/>
    </location>
</feature>
<dbReference type="Pfam" id="PF13193">
    <property type="entry name" value="AMP-binding_C"/>
    <property type="match status" value="1"/>
</dbReference>
<dbReference type="GO" id="GO:0044539">
    <property type="term" value="P:long-chain fatty acid import into cell"/>
    <property type="evidence" value="ECO:0007669"/>
    <property type="project" value="TreeGrafter"/>
</dbReference>
<evidence type="ECO:0000313" key="7">
    <source>
        <dbReference type="EMBL" id="SVA21917.1"/>
    </source>
</evidence>
<dbReference type="Pfam" id="PF00501">
    <property type="entry name" value="AMP-binding"/>
    <property type="match status" value="1"/>
</dbReference>
<sequence>VVTNWEASDDTMIEDPRTEQDLATVLGKRARQIPDSPWIVTEERSYAYGEMDQCSSRLASGFSRLGITASDTVLIMLPDTVDFILTWCALSKLGAIEVPVNVHYKGNLLAYLVNDSLAQNLVVDVEFLDRFEPLAPELEHLQRLIVRNCDIAEVPEALARRFEIVDYQTLESSTAWSGTGPVYRDLMAVMYTSGTTGPSKGATVCHAHAYEYAFGVTEMLALDAGDVYYAPLPLFHLAGQFAVVYASCIASATAVISGGFSAQRYWLDIARFDANCSFLLGAMANFLYQQPLSASDHQNPLERVLMAPLIPEVEGFKQRFGCLVSTTWGGTEMNCPMRSGFDLVDNKSCGRVAEDRYEVRIVDESDAELPHGVPGEALVRSREPWIMSNGYWNHPEWTEKAFRNLWYHTGDMLMRDAVGNFYFIDRTKDAIRRRGENISSIEVENEINASPDVVECAVIPVASAHTEQDVMAVIVASDPSAFDPAALIEFLVPRLAYFMVPRYIDQVDALPKTPTGKIQKYPLRDRGLTDSTWDREAAGITIRH</sequence>
<dbReference type="Gene3D" id="3.30.300.30">
    <property type="match status" value="1"/>
</dbReference>
<dbReference type="GO" id="GO:0004467">
    <property type="term" value="F:long-chain fatty acid-CoA ligase activity"/>
    <property type="evidence" value="ECO:0007669"/>
    <property type="project" value="TreeGrafter"/>
</dbReference>
<dbReference type="GO" id="GO:0005324">
    <property type="term" value="F:long-chain fatty acid transmembrane transporter activity"/>
    <property type="evidence" value="ECO:0007669"/>
    <property type="project" value="TreeGrafter"/>
</dbReference>
<evidence type="ECO:0000259" key="6">
    <source>
        <dbReference type="Pfam" id="PF13193"/>
    </source>
</evidence>
<dbReference type="PANTHER" id="PTHR43107:SF15">
    <property type="entry name" value="FATTY ACID TRANSPORT PROTEIN 3, ISOFORM A"/>
    <property type="match status" value="1"/>
</dbReference>
<name>A0A381U3M6_9ZZZZ</name>
<dbReference type="InterPro" id="IPR025110">
    <property type="entry name" value="AMP-bd_C"/>
</dbReference>
<evidence type="ECO:0000256" key="2">
    <source>
        <dbReference type="ARBA" id="ARBA00022598"/>
    </source>
</evidence>
<dbReference type="InterPro" id="IPR045851">
    <property type="entry name" value="AMP-bd_C_sf"/>
</dbReference>
<keyword evidence="2" id="KW-0436">Ligase</keyword>
<keyword evidence="3" id="KW-0547">Nucleotide-binding</keyword>
<evidence type="ECO:0000256" key="3">
    <source>
        <dbReference type="ARBA" id="ARBA00022741"/>
    </source>
</evidence>
<dbReference type="SUPFAM" id="SSF56801">
    <property type="entry name" value="Acetyl-CoA synthetase-like"/>
    <property type="match status" value="1"/>
</dbReference>
<keyword evidence="4" id="KW-0067">ATP-binding</keyword>
<dbReference type="AlphaFoldDB" id="A0A381U3M6"/>
<feature type="domain" description="AMP-dependent synthetase/ligase" evidence="5">
    <location>
        <begin position="28"/>
        <end position="392"/>
    </location>
</feature>
<organism evidence="7">
    <name type="scientific">marine metagenome</name>
    <dbReference type="NCBI Taxonomy" id="408172"/>
    <lineage>
        <taxon>unclassified sequences</taxon>
        <taxon>metagenomes</taxon>
        <taxon>ecological metagenomes</taxon>
    </lineage>
</organism>
<dbReference type="Gene3D" id="3.40.50.12780">
    <property type="entry name" value="N-terminal domain of ligase-like"/>
    <property type="match status" value="1"/>
</dbReference>
<dbReference type="PANTHER" id="PTHR43107">
    <property type="entry name" value="LONG-CHAIN FATTY ACID TRANSPORT PROTEIN"/>
    <property type="match status" value="1"/>
</dbReference>
<dbReference type="InterPro" id="IPR020845">
    <property type="entry name" value="AMP-binding_CS"/>
</dbReference>
<dbReference type="GO" id="GO:0005524">
    <property type="term" value="F:ATP binding"/>
    <property type="evidence" value="ECO:0007669"/>
    <property type="project" value="UniProtKB-KW"/>
</dbReference>
<gene>
    <name evidence="7" type="ORF">METZ01_LOCUS74771</name>
</gene>
<proteinExistence type="inferred from homology"/>
<evidence type="ECO:0008006" key="8">
    <source>
        <dbReference type="Google" id="ProtNLM"/>
    </source>
</evidence>
<reference evidence="7" key="1">
    <citation type="submission" date="2018-05" db="EMBL/GenBank/DDBJ databases">
        <authorList>
            <person name="Lanie J.A."/>
            <person name="Ng W.-L."/>
            <person name="Kazmierczak K.M."/>
            <person name="Andrzejewski T.M."/>
            <person name="Davidsen T.M."/>
            <person name="Wayne K.J."/>
            <person name="Tettelin H."/>
            <person name="Glass J.I."/>
            <person name="Rusch D."/>
            <person name="Podicherti R."/>
            <person name="Tsui H.-C.T."/>
            <person name="Winkler M.E."/>
        </authorList>
    </citation>
    <scope>NUCLEOTIDE SEQUENCE</scope>
</reference>
<dbReference type="PROSITE" id="PS00455">
    <property type="entry name" value="AMP_BINDING"/>
    <property type="match status" value="1"/>
</dbReference>
<evidence type="ECO:0000259" key="5">
    <source>
        <dbReference type="Pfam" id="PF00501"/>
    </source>
</evidence>
<feature type="non-terminal residue" evidence="7">
    <location>
        <position position="1"/>
    </location>
</feature>
<comment type="similarity">
    <text evidence="1">Belongs to the ATP-dependent AMP-binding enzyme family.</text>
</comment>
<dbReference type="InterPro" id="IPR042099">
    <property type="entry name" value="ANL_N_sf"/>
</dbReference>
<evidence type="ECO:0000256" key="4">
    <source>
        <dbReference type="ARBA" id="ARBA00022840"/>
    </source>
</evidence>
<dbReference type="InterPro" id="IPR000873">
    <property type="entry name" value="AMP-dep_synth/lig_dom"/>
</dbReference>
<protein>
    <recommendedName>
        <fullName evidence="8">AMP-dependent synthetase/ligase domain-containing protein</fullName>
    </recommendedName>
</protein>
<accession>A0A381U3M6</accession>
<dbReference type="GO" id="GO:0005886">
    <property type="term" value="C:plasma membrane"/>
    <property type="evidence" value="ECO:0007669"/>
    <property type="project" value="TreeGrafter"/>
</dbReference>
<dbReference type="EMBL" id="UINC01005531">
    <property type="protein sequence ID" value="SVA21917.1"/>
    <property type="molecule type" value="Genomic_DNA"/>
</dbReference>
<evidence type="ECO:0000256" key="1">
    <source>
        <dbReference type="ARBA" id="ARBA00006432"/>
    </source>
</evidence>